<accession>A0A6B8VCF6</accession>
<dbReference type="HAMAP" id="MF_01201">
    <property type="entry name" value="Ala_racemase"/>
    <property type="match status" value="1"/>
</dbReference>
<keyword evidence="9" id="KW-1185">Reference proteome</keyword>
<dbReference type="InterPro" id="IPR009006">
    <property type="entry name" value="Ala_racemase/Decarboxylase_C"/>
</dbReference>
<comment type="function">
    <text evidence="4">Catalyzes the interconversion of L-alanine and D-alanine. May also act on other amino acids.</text>
</comment>
<dbReference type="EC" id="5.1.1.1" evidence="4"/>
<feature type="modified residue" description="N6-(pyridoxal phosphate)lysine" evidence="4 5">
    <location>
        <position position="34"/>
    </location>
</feature>
<protein>
    <recommendedName>
        <fullName evidence="4">Alanine racemase</fullName>
        <ecNumber evidence="4">5.1.1.1</ecNumber>
    </recommendedName>
</protein>
<dbReference type="KEGG" id="ckw:CKALI_09835"/>
<evidence type="ECO:0000256" key="6">
    <source>
        <dbReference type="PIRSR" id="PIRSR600821-52"/>
    </source>
</evidence>
<dbReference type="GO" id="GO:0030170">
    <property type="term" value="F:pyridoxal phosphate binding"/>
    <property type="evidence" value="ECO:0007669"/>
    <property type="project" value="UniProtKB-UniRule"/>
</dbReference>
<dbReference type="GO" id="GO:0009252">
    <property type="term" value="P:peptidoglycan biosynthetic process"/>
    <property type="evidence" value="ECO:0007669"/>
    <property type="project" value="TreeGrafter"/>
</dbReference>
<dbReference type="GO" id="GO:0030632">
    <property type="term" value="P:D-alanine biosynthetic process"/>
    <property type="evidence" value="ECO:0007669"/>
    <property type="project" value="UniProtKB-UniRule"/>
</dbReference>
<gene>
    <name evidence="8" type="primary">alr</name>
    <name evidence="8" type="ORF">CKALI_09835</name>
</gene>
<dbReference type="AlphaFoldDB" id="A0A6B8VCF6"/>
<evidence type="ECO:0000313" key="9">
    <source>
        <dbReference type="Proteomes" id="UP000427071"/>
    </source>
</evidence>
<sequence>MDLLTTRIDLDAIAHNIRLIKQKVAPAQVMAVVKADAYNHGAVEVARVLADNGADQFGVATLAEALELRQGGITQPILTWIWSPEQDIAAVVKQGISLGVPSMEHARAVAELDCEVTIKVDTGLNRSGVPESQWREVFELLRDARATVTGLFSHLASADEPESPMTDLQAKTFERAIELARECGLEIPVNHLANSPATLNRPDLVHQMVRPGLILYGCEPIPGLDHGLAPAMTWAGRVTVSKTIKQGEGTSYNHTWHAPQDGNYCVVPVGYADGLPRIAQGHLEVSIGGKRYPQVGRVCMDQIVIWLGDDTVAPGSEAIIFGDGGMSATELADAIGTINYEVICMPKGRTVRQYVGGRNEA</sequence>
<dbReference type="Proteomes" id="UP000427071">
    <property type="component" value="Chromosome"/>
</dbReference>
<dbReference type="PANTHER" id="PTHR30511">
    <property type="entry name" value="ALANINE RACEMASE"/>
    <property type="match status" value="1"/>
</dbReference>
<evidence type="ECO:0000256" key="4">
    <source>
        <dbReference type="HAMAP-Rule" id="MF_01201"/>
    </source>
</evidence>
<dbReference type="RefSeq" id="WP_156193166.1">
    <property type="nucleotide sequence ID" value="NZ_CP046452.1"/>
</dbReference>
<dbReference type="GO" id="GO:0005829">
    <property type="term" value="C:cytosol"/>
    <property type="evidence" value="ECO:0007669"/>
    <property type="project" value="TreeGrafter"/>
</dbReference>
<evidence type="ECO:0000256" key="2">
    <source>
        <dbReference type="ARBA" id="ARBA00022898"/>
    </source>
</evidence>
<dbReference type="InterPro" id="IPR000821">
    <property type="entry name" value="Ala_racemase"/>
</dbReference>
<dbReference type="Gene3D" id="3.20.20.10">
    <property type="entry name" value="Alanine racemase"/>
    <property type="match status" value="1"/>
</dbReference>
<keyword evidence="3 4" id="KW-0413">Isomerase</keyword>
<proteinExistence type="inferred from homology"/>
<dbReference type="PRINTS" id="PR00992">
    <property type="entry name" value="ALARACEMASE"/>
</dbReference>
<evidence type="ECO:0000259" key="7">
    <source>
        <dbReference type="SMART" id="SM01005"/>
    </source>
</evidence>
<dbReference type="Pfam" id="PF00842">
    <property type="entry name" value="Ala_racemase_C"/>
    <property type="match status" value="1"/>
</dbReference>
<dbReference type="InterPro" id="IPR001608">
    <property type="entry name" value="Ala_racemase_N"/>
</dbReference>
<dbReference type="FunFam" id="3.20.20.10:FF:000002">
    <property type="entry name" value="Alanine racemase"/>
    <property type="match status" value="1"/>
</dbReference>
<dbReference type="GO" id="GO:0008784">
    <property type="term" value="F:alanine racemase activity"/>
    <property type="evidence" value="ECO:0007669"/>
    <property type="project" value="UniProtKB-UniRule"/>
</dbReference>
<dbReference type="PANTHER" id="PTHR30511:SF0">
    <property type="entry name" value="ALANINE RACEMASE, CATABOLIC-RELATED"/>
    <property type="match status" value="1"/>
</dbReference>
<keyword evidence="2 4" id="KW-0663">Pyridoxal phosphate</keyword>
<feature type="active site" description="Proton acceptor; specific for L-alanine" evidence="4">
    <location>
        <position position="252"/>
    </location>
</feature>
<dbReference type="EMBL" id="CP046452">
    <property type="protein sequence ID" value="QGU02822.1"/>
    <property type="molecule type" value="Genomic_DNA"/>
</dbReference>
<evidence type="ECO:0000256" key="5">
    <source>
        <dbReference type="PIRSR" id="PIRSR600821-50"/>
    </source>
</evidence>
<organism evidence="8 9">
    <name type="scientific">Corynebacterium kalinowskii</name>
    <dbReference type="NCBI Taxonomy" id="2675216"/>
    <lineage>
        <taxon>Bacteria</taxon>
        <taxon>Bacillati</taxon>
        <taxon>Actinomycetota</taxon>
        <taxon>Actinomycetes</taxon>
        <taxon>Mycobacteriales</taxon>
        <taxon>Corynebacteriaceae</taxon>
        <taxon>Corynebacterium</taxon>
    </lineage>
</organism>
<dbReference type="InterPro" id="IPR029066">
    <property type="entry name" value="PLP-binding_barrel"/>
</dbReference>
<feature type="binding site" evidence="4 6">
    <location>
        <position position="126"/>
    </location>
    <ligand>
        <name>substrate</name>
    </ligand>
</feature>
<dbReference type="SMART" id="SM01005">
    <property type="entry name" value="Ala_racemase_C"/>
    <property type="match status" value="1"/>
</dbReference>
<dbReference type="SUPFAM" id="SSF50621">
    <property type="entry name" value="Alanine racemase C-terminal domain-like"/>
    <property type="match status" value="1"/>
</dbReference>
<feature type="binding site" evidence="4 6">
    <location>
        <position position="300"/>
    </location>
    <ligand>
        <name>substrate</name>
    </ligand>
</feature>
<reference evidence="9" key="1">
    <citation type="submission" date="2019-11" db="EMBL/GenBank/DDBJ databases">
        <title>Complete genome sequence of Corynebacterium kalinowskii 1959, a novel Corynebacterium species isolated from soil of a small paddock in Vilsendorf, Germany.</title>
        <authorList>
            <person name="Schaffert L."/>
            <person name="Ruwe M."/>
            <person name="Milse J."/>
            <person name="Hanuschka K."/>
            <person name="Ortseifen V."/>
            <person name="Droste J."/>
            <person name="Brandt D."/>
            <person name="Schlueter L."/>
            <person name="Kutter Y."/>
            <person name="Vinke S."/>
            <person name="Viehoefer P."/>
            <person name="Jacob L."/>
            <person name="Luebke N.-C."/>
            <person name="Schulte-Berndt E."/>
            <person name="Hain C."/>
            <person name="Linder M."/>
            <person name="Schmidt P."/>
            <person name="Wollenschlaeger L."/>
            <person name="Luttermann T."/>
            <person name="Thieme E."/>
            <person name="Hassa J."/>
            <person name="Haak M."/>
            <person name="Wittchen M."/>
            <person name="Mentz A."/>
            <person name="Persicke M."/>
            <person name="Busche T."/>
            <person name="Ruckert C."/>
        </authorList>
    </citation>
    <scope>NUCLEOTIDE SEQUENCE [LARGE SCALE GENOMIC DNA]</scope>
    <source>
        <strain evidence="9">1959</strain>
    </source>
</reference>
<dbReference type="UniPathway" id="UPA00042">
    <property type="reaction ID" value="UER00497"/>
</dbReference>
<dbReference type="SUPFAM" id="SSF51419">
    <property type="entry name" value="PLP-binding barrel"/>
    <property type="match status" value="1"/>
</dbReference>
<dbReference type="InterPro" id="IPR011079">
    <property type="entry name" value="Ala_racemase_C"/>
</dbReference>
<feature type="active site" description="Proton acceptor; specific for D-alanine" evidence="4">
    <location>
        <position position="34"/>
    </location>
</feature>
<evidence type="ECO:0000256" key="1">
    <source>
        <dbReference type="ARBA" id="ARBA00001933"/>
    </source>
</evidence>
<evidence type="ECO:0000313" key="8">
    <source>
        <dbReference type="EMBL" id="QGU02822.1"/>
    </source>
</evidence>
<dbReference type="CDD" id="cd00430">
    <property type="entry name" value="PLPDE_III_AR"/>
    <property type="match status" value="1"/>
</dbReference>
<dbReference type="Gene3D" id="2.40.37.10">
    <property type="entry name" value="Lyase, Ornithine Decarboxylase, Chain A, domain 1"/>
    <property type="match status" value="1"/>
</dbReference>
<comment type="similarity">
    <text evidence="4">Belongs to the alanine racemase family.</text>
</comment>
<dbReference type="Pfam" id="PF01168">
    <property type="entry name" value="Ala_racemase_N"/>
    <property type="match status" value="1"/>
</dbReference>
<comment type="cofactor">
    <cofactor evidence="1 4 5">
        <name>pyridoxal 5'-phosphate</name>
        <dbReference type="ChEBI" id="CHEBI:597326"/>
    </cofactor>
</comment>
<name>A0A6B8VCF6_9CORY</name>
<dbReference type="NCBIfam" id="TIGR00492">
    <property type="entry name" value="alr"/>
    <property type="match status" value="1"/>
</dbReference>
<comment type="catalytic activity">
    <reaction evidence="4">
        <text>L-alanine = D-alanine</text>
        <dbReference type="Rhea" id="RHEA:20249"/>
        <dbReference type="ChEBI" id="CHEBI:57416"/>
        <dbReference type="ChEBI" id="CHEBI:57972"/>
        <dbReference type="EC" id="5.1.1.1"/>
    </reaction>
</comment>
<comment type="pathway">
    <text evidence="4">Amino-acid biosynthesis; D-alanine biosynthesis; D-alanine from L-alanine: step 1/1.</text>
</comment>
<evidence type="ECO:0000256" key="3">
    <source>
        <dbReference type="ARBA" id="ARBA00023235"/>
    </source>
</evidence>
<feature type="domain" description="Alanine racemase C-terminal" evidence="7">
    <location>
        <begin position="231"/>
        <end position="355"/>
    </location>
</feature>